<evidence type="ECO:0000313" key="6">
    <source>
        <dbReference type="EMBL" id="AIR87695.1"/>
    </source>
</evidence>
<evidence type="ECO:0000259" key="4">
    <source>
        <dbReference type="PROSITE" id="PS50111"/>
    </source>
</evidence>
<dbReference type="InterPro" id="IPR000014">
    <property type="entry name" value="PAS"/>
</dbReference>
<dbReference type="PANTHER" id="PTHR32089">
    <property type="entry name" value="METHYL-ACCEPTING CHEMOTAXIS PROTEIN MCPB"/>
    <property type="match status" value="1"/>
</dbReference>
<dbReference type="PANTHER" id="PTHR32089:SF112">
    <property type="entry name" value="LYSOZYME-LIKE PROTEIN-RELATED"/>
    <property type="match status" value="1"/>
</dbReference>
<dbReference type="Pfam" id="PF00015">
    <property type="entry name" value="MCPsignal"/>
    <property type="match status" value="1"/>
</dbReference>
<dbReference type="SUPFAM" id="SSF58104">
    <property type="entry name" value="Methyl-accepting chemotaxis protein (MCP) signaling domain"/>
    <property type="match status" value="1"/>
</dbReference>
<feature type="domain" description="PAC" evidence="5">
    <location>
        <begin position="253"/>
        <end position="305"/>
    </location>
</feature>
<reference evidence="6 7" key="1">
    <citation type="submission" date="2014-09" db="EMBL/GenBank/DDBJ databases">
        <authorList>
            <person name="Chan K.-G."/>
        </authorList>
    </citation>
    <scope>NUCLEOTIDE SEQUENCE [LARGE SCALE GENOMIC DNA]</scope>
    <source>
        <strain evidence="6 7">ND04</strain>
    </source>
</reference>
<dbReference type="Proteomes" id="UP000029495">
    <property type="component" value="Chromosome"/>
</dbReference>
<dbReference type="InterPro" id="IPR004089">
    <property type="entry name" value="MCPsignal_dom"/>
</dbReference>
<evidence type="ECO:0000256" key="2">
    <source>
        <dbReference type="ARBA" id="ARBA00023224"/>
    </source>
</evidence>
<sequence>MLKFFRKSCQAENIMPVTVAEVLPQSEDIPLKPMPNMLNCVLDMIPQIVWSCEGKEITENSPLWLSPDAPFVFHKTQSSTINLSDLCSLIHRDDIGRFKHFIRSASVTNSTSHNHERFRISSPSQSEEWYGATIKRERCPDGLTQRISGTFLNLTDEIARQGDYDIVQTRFNLSREMLNDGLWDLQIIGGDPLHPKNVFWWSPQFRKLLGFETVEEFPDVIDSWASRLHPDDSQYTIDAFIKHLNDRSGATGYDVDYRLKLKNGEYRWFQARGQTKRSADGTPLRAVGALIDIQPRKDREKHAEQEQRRAEMGAEAVKEIAQLVSENASIAAQIKLVSLNASIEAARAGVQGRGFSVIASEIRELADRTAEITANISRLQGRLNISENNSDNLK</sequence>
<protein>
    <submittedName>
        <fullName evidence="6">Chemotaxis protein</fullName>
    </submittedName>
</protein>
<dbReference type="InterPro" id="IPR000700">
    <property type="entry name" value="PAS-assoc_C"/>
</dbReference>
<dbReference type="SUPFAM" id="SSF55785">
    <property type="entry name" value="PYP-like sensor domain (PAS domain)"/>
    <property type="match status" value="1"/>
</dbReference>
<evidence type="ECO:0000256" key="1">
    <source>
        <dbReference type="ARBA" id="ARBA00004370"/>
    </source>
</evidence>
<accession>A0ABM5RP63</accession>
<keyword evidence="7" id="KW-1185">Reference proteome</keyword>
<keyword evidence="2 3" id="KW-0807">Transducer</keyword>
<dbReference type="InterPro" id="IPR001610">
    <property type="entry name" value="PAC"/>
</dbReference>
<organism evidence="6 7">
    <name type="scientific">Pantoea rwandensis</name>
    <dbReference type="NCBI Taxonomy" id="1076550"/>
    <lineage>
        <taxon>Bacteria</taxon>
        <taxon>Pseudomonadati</taxon>
        <taxon>Pseudomonadota</taxon>
        <taxon>Gammaproteobacteria</taxon>
        <taxon>Enterobacterales</taxon>
        <taxon>Erwiniaceae</taxon>
        <taxon>Pantoea</taxon>
    </lineage>
</organism>
<dbReference type="SMART" id="SM00086">
    <property type="entry name" value="PAC"/>
    <property type="match status" value="1"/>
</dbReference>
<evidence type="ECO:0000256" key="3">
    <source>
        <dbReference type="PROSITE-ProRule" id="PRU00284"/>
    </source>
</evidence>
<proteinExistence type="predicted"/>
<dbReference type="PROSITE" id="PS50113">
    <property type="entry name" value="PAC"/>
    <property type="match status" value="1"/>
</dbReference>
<comment type="subcellular location">
    <subcellularLocation>
        <location evidence="1">Membrane</location>
    </subcellularLocation>
</comment>
<dbReference type="RefSeq" id="WP_038649649.1">
    <property type="nucleotide sequence ID" value="NZ_CP009454.1"/>
</dbReference>
<name>A0ABM5RP63_9GAMM</name>
<dbReference type="Gene3D" id="1.10.287.950">
    <property type="entry name" value="Methyl-accepting chemotaxis protein"/>
    <property type="match status" value="1"/>
</dbReference>
<dbReference type="EMBL" id="CP009454">
    <property type="protein sequence ID" value="AIR87695.1"/>
    <property type="molecule type" value="Genomic_DNA"/>
</dbReference>
<dbReference type="InterPro" id="IPR035965">
    <property type="entry name" value="PAS-like_dom_sf"/>
</dbReference>
<dbReference type="Gene3D" id="3.30.450.20">
    <property type="entry name" value="PAS domain"/>
    <property type="match status" value="1"/>
</dbReference>
<dbReference type="PROSITE" id="PS50111">
    <property type="entry name" value="CHEMOTAXIS_TRANSDUC_2"/>
    <property type="match status" value="1"/>
</dbReference>
<evidence type="ECO:0000259" key="5">
    <source>
        <dbReference type="PROSITE" id="PS50113"/>
    </source>
</evidence>
<dbReference type="NCBIfam" id="TIGR00229">
    <property type="entry name" value="sensory_box"/>
    <property type="match status" value="1"/>
</dbReference>
<dbReference type="CDD" id="cd00130">
    <property type="entry name" value="PAS"/>
    <property type="match status" value="1"/>
</dbReference>
<dbReference type="Pfam" id="PF08447">
    <property type="entry name" value="PAS_3"/>
    <property type="match status" value="1"/>
</dbReference>
<dbReference type="InterPro" id="IPR013655">
    <property type="entry name" value="PAS_fold_3"/>
</dbReference>
<feature type="domain" description="Methyl-accepting transducer" evidence="4">
    <location>
        <begin position="314"/>
        <end position="379"/>
    </location>
</feature>
<gene>
    <name evidence="6" type="ORF">LH22_20320</name>
</gene>
<evidence type="ECO:0000313" key="7">
    <source>
        <dbReference type="Proteomes" id="UP000029495"/>
    </source>
</evidence>